<dbReference type="KEGG" id="msho:MSHO_23080"/>
<evidence type="ECO:0000313" key="1">
    <source>
        <dbReference type="EMBL" id="BBX56963.1"/>
    </source>
</evidence>
<reference evidence="1 2" key="1">
    <citation type="journal article" date="2019" name="Emerg. Microbes Infect.">
        <title>Comprehensive subspecies identification of 175 nontuberculous mycobacteria species based on 7547 genomic profiles.</title>
        <authorList>
            <person name="Matsumoto Y."/>
            <person name="Kinjo T."/>
            <person name="Motooka D."/>
            <person name="Nabeya D."/>
            <person name="Jung N."/>
            <person name="Uechi K."/>
            <person name="Horii T."/>
            <person name="Iida T."/>
            <person name="Fujita J."/>
            <person name="Nakamura S."/>
        </authorList>
    </citation>
    <scope>NUCLEOTIDE SEQUENCE [LARGE SCALE GENOMIC DNA]</scope>
    <source>
        <strain evidence="1 2">JCM 12657</strain>
    </source>
</reference>
<dbReference type="AlphaFoldDB" id="A0A7I7LCJ7"/>
<evidence type="ECO:0000313" key="2">
    <source>
        <dbReference type="Proteomes" id="UP000467164"/>
    </source>
</evidence>
<proteinExistence type="predicted"/>
<protein>
    <submittedName>
        <fullName evidence="1">Uncharacterized protein</fullName>
    </submittedName>
</protein>
<accession>A0A7I7LCJ7</accession>
<dbReference type="EMBL" id="AP022572">
    <property type="protein sequence ID" value="BBX56963.1"/>
    <property type="molecule type" value="Genomic_DNA"/>
</dbReference>
<dbReference type="Proteomes" id="UP000467164">
    <property type="component" value="Chromosome"/>
</dbReference>
<sequence>MTDAFWAARPALQHALTLARARGVGPWATLGNVLNRAAATIPCEVKLPGIVGDRMSCNLFVALIGPSGAGKGASEAAAAAGFTFGGPIVQTVLLGSGEGVARTFRPVGTKPDSPNPVTTAIFSAAEIDTLAAIASRQGSTLSAELRKVYSGEQLGFGNAGKDTRNIVAAGSYRACLTIGLQPLRSHALLGAADGGLP</sequence>
<organism evidence="1 2">
    <name type="scientific">Mycobacterium shottsii</name>
    <dbReference type="NCBI Taxonomy" id="133549"/>
    <lineage>
        <taxon>Bacteria</taxon>
        <taxon>Bacillati</taxon>
        <taxon>Actinomycetota</taxon>
        <taxon>Actinomycetes</taxon>
        <taxon>Mycobacteriales</taxon>
        <taxon>Mycobacteriaceae</taxon>
        <taxon>Mycobacterium</taxon>
        <taxon>Mycobacterium ulcerans group</taxon>
    </lineage>
</organism>
<name>A0A7I7LCJ7_9MYCO</name>
<keyword evidence="2" id="KW-1185">Reference proteome</keyword>
<gene>
    <name evidence="1" type="ORF">MSHO_23080</name>
</gene>